<dbReference type="EMBL" id="BSUJ01000001">
    <property type="protein sequence ID" value="GMA20935.1"/>
    <property type="molecule type" value="Genomic_DNA"/>
</dbReference>
<dbReference type="SUPFAM" id="SSF53474">
    <property type="entry name" value="alpha/beta-Hydrolases"/>
    <property type="match status" value="1"/>
</dbReference>
<dbReference type="Pfam" id="PF20434">
    <property type="entry name" value="BD-FAE"/>
    <property type="match status" value="1"/>
</dbReference>
<feature type="region of interest" description="Disordered" evidence="2">
    <location>
        <begin position="93"/>
        <end position="113"/>
    </location>
</feature>
<dbReference type="InterPro" id="IPR006311">
    <property type="entry name" value="TAT_signal"/>
</dbReference>
<keyword evidence="1" id="KW-0378">Hydrolase</keyword>
<dbReference type="InterPro" id="IPR029058">
    <property type="entry name" value="AB_hydrolase_fold"/>
</dbReference>
<evidence type="ECO:0000256" key="1">
    <source>
        <dbReference type="ARBA" id="ARBA00022801"/>
    </source>
</evidence>
<feature type="domain" description="BD-FAE-like" evidence="3">
    <location>
        <begin position="65"/>
        <end position="292"/>
    </location>
</feature>
<evidence type="ECO:0000259" key="3">
    <source>
        <dbReference type="Pfam" id="PF20434"/>
    </source>
</evidence>
<dbReference type="InterPro" id="IPR050300">
    <property type="entry name" value="GDXG_lipolytic_enzyme"/>
</dbReference>
<evidence type="ECO:0000313" key="4">
    <source>
        <dbReference type="EMBL" id="GMA20935.1"/>
    </source>
</evidence>
<evidence type="ECO:0000256" key="2">
    <source>
        <dbReference type="SAM" id="MobiDB-lite"/>
    </source>
</evidence>
<accession>A0ABQ6HR46</accession>
<proteinExistence type="predicted"/>
<evidence type="ECO:0000313" key="5">
    <source>
        <dbReference type="Proteomes" id="UP001157109"/>
    </source>
</evidence>
<name>A0ABQ6HR46_9MICO</name>
<dbReference type="InterPro" id="IPR049492">
    <property type="entry name" value="BD-FAE-like_dom"/>
</dbReference>
<dbReference type="Gene3D" id="3.40.50.1820">
    <property type="entry name" value="alpha/beta hydrolase"/>
    <property type="match status" value="1"/>
</dbReference>
<keyword evidence="5" id="KW-1185">Reference proteome</keyword>
<reference evidence="5" key="1">
    <citation type="journal article" date="2019" name="Int. J. Syst. Evol. Microbiol.">
        <title>The Global Catalogue of Microorganisms (GCM) 10K type strain sequencing project: providing services to taxonomists for standard genome sequencing and annotation.</title>
        <authorList>
            <consortium name="The Broad Institute Genomics Platform"/>
            <consortium name="The Broad Institute Genome Sequencing Center for Infectious Disease"/>
            <person name="Wu L."/>
            <person name="Ma J."/>
        </authorList>
    </citation>
    <scope>NUCLEOTIDE SEQUENCE [LARGE SCALE GENOMIC DNA]</scope>
    <source>
        <strain evidence="5">NBRC 105830</strain>
    </source>
</reference>
<dbReference type="Proteomes" id="UP001157109">
    <property type="component" value="Unassembled WGS sequence"/>
</dbReference>
<comment type="caution">
    <text evidence="4">The sequence shown here is derived from an EMBL/GenBank/DDBJ whole genome shotgun (WGS) entry which is preliminary data.</text>
</comment>
<dbReference type="RefSeq" id="WP_241441276.1">
    <property type="nucleotide sequence ID" value="NZ_BSUJ01000001.1"/>
</dbReference>
<gene>
    <name evidence="4" type="ORF">GCM10025862_29560</name>
</gene>
<dbReference type="PANTHER" id="PTHR48081">
    <property type="entry name" value="AB HYDROLASE SUPERFAMILY PROTEIN C4A8.06C"/>
    <property type="match status" value="1"/>
</dbReference>
<organism evidence="4 5">
    <name type="scientific">Arsenicicoccus piscis</name>
    <dbReference type="NCBI Taxonomy" id="673954"/>
    <lineage>
        <taxon>Bacteria</taxon>
        <taxon>Bacillati</taxon>
        <taxon>Actinomycetota</taxon>
        <taxon>Actinomycetes</taxon>
        <taxon>Micrococcales</taxon>
        <taxon>Intrasporangiaceae</taxon>
        <taxon>Arsenicicoccus</taxon>
    </lineage>
</organism>
<sequence length="359" mass="36745">MAISRRDLIGAAAATAGLAACVGAGSGDPPTTTTPGAGAGTAAGEVYTLHSDLAYAAPVGRGHLLDLYLPTSGQGPFPVVIYQAGSAFLSDDTKTHGIQEGGSAAPDGLSGTTTAQSLSQRWAPHGYAVVGLNVRGSGQAKFPAPVHDVKAAIRFLRANADRFGLDTTRFATMGTSSGGWVSTMAGVTSGLPELEGDLGNPTQSSAVQAVIDLFGPTDFLQMDEHRIPGGQTHDGADSPESLLMGFPIQRDPAAVAKANPVTYVSRTSPPLWISHGTQDPLVPAHQSELLFQAYGKAGATASLTLVPGVGHTESYLASADASAGRQVWQTSGGSTSGPTDQPAPTYDTLLAFLDEHLKR</sequence>
<dbReference type="PROSITE" id="PS51257">
    <property type="entry name" value="PROKAR_LIPOPROTEIN"/>
    <property type="match status" value="1"/>
</dbReference>
<dbReference type="PANTHER" id="PTHR48081:SF13">
    <property type="entry name" value="ALPHA_BETA HYDROLASE"/>
    <property type="match status" value="1"/>
</dbReference>
<dbReference type="PROSITE" id="PS51318">
    <property type="entry name" value="TAT"/>
    <property type="match status" value="1"/>
</dbReference>
<protein>
    <recommendedName>
        <fullName evidence="3">BD-FAE-like domain-containing protein</fullName>
    </recommendedName>
</protein>